<dbReference type="InterPro" id="IPR008024">
    <property type="entry name" value="YiaAB"/>
</dbReference>
<keyword evidence="1" id="KW-0812">Transmembrane</keyword>
<evidence type="ECO:0000313" key="3">
    <source>
        <dbReference type="EMBL" id="KKE99192.1"/>
    </source>
</evidence>
<sequence>MSTPLNSTKTTAAFFAQSAIAFGVSFLGLLFGICYLPLDMWQRLFLAMAGLFLVSSTFGLAKTVRDMQEASTVRVRIDEARIDRLLNEHDPLRTFTAASS</sequence>
<accession>A0A0M2JX50</accession>
<dbReference type="EMBL" id="LAUZ02000116">
    <property type="protein sequence ID" value="KKE99192.1"/>
    <property type="molecule type" value="Genomic_DNA"/>
</dbReference>
<dbReference type="PATRIC" id="fig|1807.13.peg.5651"/>
<proteinExistence type="predicted"/>
<keyword evidence="1" id="KW-0472">Membrane</keyword>
<name>A0A0M2JX50_9MYCO</name>
<dbReference type="RefSeq" id="WP_043415973.1">
    <property type="nucleotide sequence ID" value="NZ_CALTXN010000061.1"/>
</dbReference>
<dbReference type="Proteomes" id="UP000034150">
    <property type="component" value="Unassembled WGS sequence"/>
</dbReference>
<reference evidence="3 4" key="1">
    <citation type="journal article" date="2015" name="Genome Announc.">
        <title>Draft Genome Sequence of Mycobacterium obuense Strain UC1, Isolated from Patient Sputum.</title>
        <authorList>
            <person name="Greninger A.L."/>
            <person name="Cunningham G."/>
            <person name="Hsu E.D."/>
            <person name="Yu J.M."/>
            <person name="Chiu C.Y."/>
            <person name="Miller S."/>
        </authorList>
    </citation>
    <scope>NUCLEOTIDE SEQUENCE [LARGE SCALE GENOMIC DNA]</scope>
    <source>
        <strain evidence="3 4">UC1</strain>
    </source>
</reference>
<keyword evidence="4" id="KW-1185">Reference proteome</keyword>
<dbReference type="AlphaFoldDB" id="A0A0M2JX50"/>
<feature type="domain" description="YiaAB two helix" evidence="2">
    <location>
        <begin position="14"/>
        <end position="66"/>
    </location>
</feature>
<organism evidence="3 4">
    <name type="scientific">Mycolicibacterium obuense</name>
    <dbReference type="NCBI Taxonomy" id="1807"/>
    <lineage>
        <taxon>Bacteria</taxon>
        <taxon>Bacillati</taxon>
        <taxon>Actinomycetota</taxon>
        <taxon>Actinomycetes</taxon>
        <taxon>Mycobacteriales</taxon>
        <taxon>Mycobacteriaceae</taxon>
        <taxon>Mycolicibacterium</taxon>
    </lineage>
</organism>
<protein>
    <submittedName>
        <fullName evidence="3">YiaA/B two helix domain protein</fullName>
    </submittedName>
</protein>
<evidence type="ECO:0000256" key="1">
    <source>
        <dbReference type="SAM" id="Phobius"/>
    </source>
</evidence>
<keyword evidence="1" id="KW-1133">Transmembrane helix</keyword>
<comment type="caution">
    <text evidence="3">The sequence shown here is derived from an EMBL/GenBank/DDBJ whole genome shotgun (WGS) entry which is preliminary data.</text>
</comment>
<gene>
    <name evidence="3" type="ORF">WN67_25265</name>
</gene>
<dbReference type="OrthoDB" id="3296350at2"/>
<evidence type="ECO:0000259" key="2">
    <source>
        <dbReference type="Pfam" id="PF05360"/>
    </source>
</evidence>
<evidence type="ECO:0000313" key="4">
    <source>
        <dbReference type="Proteomes" id="UP000034150"/>
    </source>
</evidence>
<dbReference type="Pfam" id="PF05360">
    <property type="entry name" value="YiaAB"/>
    <property type="match status" value="1"/>
</dbReference>
<feature type="transmembrane region" description="Helical" evidence="1">
    <location>
        <begin position="12"/>
        <end position="38"/>
    </location>
</feature>
<feature type="transmembrane region" description="Helical" evidence="1">
    <location>
        <begin position="44"/>
        <end position="61"/>
    </location>
</feature>